<organism evidence="2 3">
    <name type="scientific">Paecilomyces lecythidis</name>
    <dbReference type="NCBI Taxonomy" id="3004212"/>
    <lineage>
        <taxon>Eukaryota</taxon>
        <taxon>Fungi</taxon>
        <taxon>Dikarya</taxon>
        <taxon>Ascomycota</taxon>
        <taxon>Pezizomycotina</taxon>
        <taxon>Eurotiomycetes</taxon>
        <taxon>Eurotiomycetidae</taxon>
        <taxon>Eurotiales</taxon>
        <taxon>Thermoascaceae</taxon>
        <taxon>Paecilomyces</taxon>
    </lineage>
</organism>
<dbReference type="Gene3D" id="3.50.50.60">
    <property type="entry name" value="FAD/NAD(P)-binding domain"/>
    <property type="match status" value="1"/>
</dbReference>
<evidence type="ECO:0000313" key="3">
    <source>
        <dbReference type="Proteomes" id="UP001583193"/>
    </source>
</evidence>
<accession>A0ABR3XP02</accession>
<protein>
    <recommendedName>
        <fullName evidence="1">Amine oxidase domain-containing protein</fullName>
    </recommendedName>
</protein>
<dbReference type="SUPFAM" id="SSF51905">
    <property type="entry name" value="FAD/NAD(P)-binding domain"/>
    <property type="match status" value="1"/>
</dbReference>
<gene>
    <name evidence="2" type="ORF">Plec18167_004682</name>
</gene>
<comment type="caution">
    <text evidence="2">The sequence shown here is derived from an EMBL/GenBank/DDBJ whole genome shotgun (WGS) entry which is preliminary data.</text>
</comment>
<dbReference type="Proteomes" id="UP001583193">
    <property type="component" value="Unassembled WGS sequence"/>
</dbReference>
<dbReference type="InterPro" id="IPR036188">
    <property type="entry name" value="FAD/NAD-bd_sf"/>
</dbReference>
<dbReference type="PANTHER" id="PTHR10742:SF414">
    <property type="entry name" value="CONTAINING AMINE OXIDASE, PUTATIVE (AFU_ORTHOLOGUE AFUA_3G12150)-RELATED"/>
    <property type="match status" value="1"/>
</dbReference>
<evidence type="ECO:0000259" key="1">
    <source>
        <dbReference type="Pfam" id="PF01593"/>
    </source>
</evidence>
<dbReference type="PANTHER" id="PTHR10742">
    <property type="entry name" value="FLAVIN MONOAMINE OXIDASE"/>
    <property type="match status" value="1"/>
</dbReference>
<name>A0ABR3XP02_9EURO</name>
<dbReference type="InterPro" id="IPR050281">
    <property type="entry name" value="Flavin_monoamine_oxidase"/>
</dbReference>
<dbReference type="SUPFAM" id="SSF54373">
    <property type="entry name" value="FAD-linked reductases, C-terminal domain"/>
    <property type="match status" value="1"/>
</dbReference>
<dbReference type="Pfam" id="PF01593">
    <property type="entry name" value="Amino_oxidase"/>
    <property type="match status" value="1"/>
</dbReference>
<dbReference type="InterPro" id="IPR002937">
    <property type="entry name" value="Amino_oxidase"/>
</dbReference>
<dbReference type="Gene3D" id="3.90.660.10">
    <property type="match status" value="1"/>
</dbReference>
<reference evidence="2 3" key="1">
    <citation type="journal article" date="2024" name="IMA Fungus">
        <title>IMA Genome - F19 : A genome assembly and annotation guide to empower mycologists, including annotated draft genome sequences of Ceratocystis pirilliformis, Diaporthe australafricana, Fusarium ophioides, Paecilomyces lecythidis, and Sporothrix stenoceras.</title>
        <authorList>
            <person name="Aylward J."/>
            <person name="Wilson A.M."/>
            <person name="Visagie C.M."/>
            <person name="Spraker J."/>
            <person name="Barnes I."/>
            <person name="Buitendag C."/>
            <person name="Ceriani C."/>
            <person name="Del Mar Angel L."/>
            <person name="du Plessis D."/>
            <person name="Fuchs T."/>
            <person name="Gasser K."/>
            <person name="Kramer D."/>
            <person name="Li W."/>
            <person name="Munsamy K."/>
            <person name="Piso A."/>
            <person name="Price J.L."/>
            <person name="Sonnekus B."/>
            <person name="Thomas C."/>
            <person name="van der Nest A."/>
            <person name="van Dijk A."/>
            <person name="van Heerden A."/>
            <person name="van Vuuren N."/>
            <person name="Yilmaz N."/>
            <person name="Duong T.A."/>
            <person name="van der Merwe N.A."/>
            <person name="Wingfield M.J."/>
            <person name="Wingfield B.D."/>
        </authorList>
    </citation>
    <scope>NUCLEOTIDE SEQUENCE [LARGE SCALE GENOMIC DNA]</scope>
    <source>
        <strain evidence="2 3">CMW 18167</strain>
    </source>
</reference>
<sequence>MECKTNRLTQATRWHLSLRKTPESVFLRSYSSQPAAKVPVSTFLYSMPLMGRTPHVGIIGAGISGLRCADILIQNGVRVTIIEARDRIGGRVCQNEIEGHLVDLGPNWIHGTLDNPISKIAMLSNTTTHEWDGRQSIFGTAGDLFDEETATKITDFVWTTLDEAFEHSNKFKDEIPADKSLLDFFKERVAQTNFTQAEKDACIESSKMWGSYVGDPVDRQSLKFFCLEECIDESEYCRALGADKRKTTKRLSADNLFVASTYRNILKHISQAVVGRADIRLNEPVTGIEANPRKPGVDHRVTVTTATGGSYHFDEVVVTCPLGWLKRNKAAFSPALPPRLLSAIDSISYGRLEKVYVTFPRAFWHTQSRGTSSPDTDLGEANGTHEVFNEKNLPSGHPPAFVQFLNPSYVDHPDDMSWNQESISLAALPNGCDHPTLLFYTYGPCATHLVSQITGLDPSSEKLHNVLNEFLYPYYSRLPNYSASSPDCKPSAFLATQWQNDPYAGNGSYSNFQVGLEQGDKDIETFRTGVGAERGVWFAGEHTAPFVDLGTTTGAYWSGERAAGQICDIYSLSKAGLGLNRDDSLPSAVALGVVKGIHTEVFTAAVAKE</sequence>
<keyword evidence="3" id="KW-1185">Reference proteome</keyword>
<dbReference type="EMBL" id="JAVDPF010000013">
    <property type="protein sequence ID" value="KAL1877716.1"/>
    <property type="molecule type" value="Genomic_DNA"/>
</dbReference>
<proteinExistence type="predicted"/>
<evidence type="ECO:0000313" key="2">
    <source>
        <dbReference type="EMBL" id="KAL1877716.1"/>
    </source>
</evidence>
<feature type="domain" description="Amine oxidase" evidence="1">
    <location>
        <begin position="63"/>
        <end position="566"/>
    </location>
</feature>
<dbReference type="PRINTS" id="PR00419">
    <property type="entry name" value="ADXRDTASE"/>
</dbReference>